<dbReference type="InterPro" id="IPR003593">
    <property type="entry name" value="AAA+_ATPase"/>
</dbReference>
<comment type="caution">
    <text evidence="5">The sequence shown here is derived from an EMBL/GenBank/DDBJ whole genome shotgun (WGS) entry which is preliminary data.</text>
</comment>
<evidence type="ECO:0000313" key="6">
    <source>
        <dbReference type="Proteomes" id="UP000886819"/>
    </source>
</evidence>
<dbReference type="Pfam" id="PF17912">
    <property type="entry name" value="OB_MalK"/>
    <property type="match status" value="1"/>
</dbReference>
<accession>A0A9D1CJ36</accession>
<dbReference type="SUPFAM" id="SSF50331">
    <property type="entry name" value="MOP-like"/>
    <property type="match status" value="1"/>
</dbReference>
<dbReference type="InterPro" id="IPR047641">
    <property type="entry name" value="ABC_transpr_MalK/UgpC-like"/>
</dbReference>
<dbReference type="SUPFAM" id="SSF52540">
    <property type="entry name" value="P-loop containing nucleoside triphosphate hydrolases"/>
    <property type="match status" value="1"/>
</dbReference>
<dbReference type="NCBIfam" id="NF008653">
    <property type="entry name" value="PRK11650.1"/>
    <property type="match status" value="1"/>
</dbReference>
<reference evidence="5" key="2">
    <citation type="journal article" date="2021" name="PeerJ">
        <title>Extensive microbial diversity within the chicken gut microbiome revealed by metagenomics and culture.</title>
        <authorList>
            <person name="Gilroy R."/>
            <person name="Ravi A."/>
            <person name="Getino M."/>
            <person name="Pursley I."/>
            <person name="Horton D.L."/>
            <person name="Alikhan N.F."/>
            <person name="Baker D."/>
            <person name="Gharbi K."/>
            <person name="Hall N."/>
            <person name="Watson M."/>
            <person name="Adriaenssens E.M."/>
            <person name="Foster-Nyarko E."/>
            <person name="Jarju S."/>
            <person name="Secka A."/>
            <person name="Antonio M."/>
            <person name="Oren A."/>
            <person name="Chaudhuri R.R."/>
            <person name="La Ragione R."/>
            <person name="Hildebrand F."/>
            <person name="Pallen M.J."/>
        </authorList>
    </citation>
    <scope>NUCLEOTIDE SEQUENCE</scope>
    <source>
        <strain evidence="5">ChiHile30-977</strain>
    </source>
</reference>
<dbReference type="Gene3D" id="2.40.50.140">
    <property type="entry name" value="Nucleic acid-binding proteins"/>
    <property type="match status" value="1"/>
</dbReference>
<dbReference type="AlphaFoldDB" id="A0A9D1CJ36"/>
<dbReference type="PROSITE" id="PS50893">
    <property type="entry name" value="ABC_TRANSPORTER_2"/>
    <property type="match status" value="1"/>
</dbReference>
<dbReference type="GO" id="GO:0005524">
    <property type="term" value="F:ATP binding"/>
    <property type="evidence" value="ECO:0007669"/>
    <property type="project" value="UniProtKB-KW"/>
</dbReference>
<dbReference type="InterPro" id="IPR003439">
    <property type="entry name" value="ABC_transporter-like_ATP-bd"/>
</dbReference>
<dbReference type="InterPro" id="IPR008995">
    <property type="entry name" value="Mo/tungstate-bd_C_term_dom"/>
</dbReference>
<dbReference type="Pfam" id="PF00005">
    <property type="entry name" value="ABC_tran"/>
    <property type="match status" value="1"/>
</dbReference>
<dbReference type="GO" id="GO:0140359">
    <property type="term" value="F:ABC-type transporter activity"/>
    <property type="evidence" value="ECO:0007669"/>
    <property type="project" value="InterPro"/>
</dbReference>
<dbReference type="FunFam" id="3.40.50.300:FF:000042">
    <property type="entry name" value="Maltose/maltodextrin ABC transporter, ATP-binding protein"/>
    <property type="match status" value="1"/>
</dbReference>
<sequence>MASVTLKHIYKVYAGGVTAVSDFTLDIEDKEFIVLVGPSGCGKSTTLRMVAGLEEISDGELYIADKLVNDVAPKDRDIAMVFQNYALYPHMTVYDNMAFGLKLRKTPKAEIDKRVHEAAKILDIEHLLNRKPKALSGGQRQRVALGRAIVREPKVFLMDEPLSNLDAKLRVAMRTEITKLHQRLQTTFIYVTHDQTEAMTMGTRIVVMKDGFIQQIDTPQNLYDYPTNLFVAGFIGSPQMNFFDATLVREADGVYAVFGNNKILVPNSKVAKFLDEDCIGKEVTMGIRPENMSDSKAFVEANPKSIMEVDVEVVEMLGSETYLYVKTSGKTDNVIARVDPRTTSASGDKIRLGLETEHLHFFDKETEATLLGR</sequence>
<dbReference type="InterPro" id="IPR015855">
    <property type="entry name" value="ABC_transpr_MalK-like"/>
</dbReference>
<dbReference type="CDD" id="cd03301">
    <property type="entry name" value="ABC_MalK_N"/>
    <property type="match status" value="1"/>
</dbReference>
<dbReference type="InterPro" id="IPR017871">
    <property type="entry name" value="ABC_transporter-like_CS"/>
</dbReference>
<evidence type="ECO:0000259" key="4">
    <source>
        <dbReference type="PROSITE" id="PS50893"/>
    </source>
</evidence>
<keyword evidence="3 5" id="KW-0067">ATP-binding</keyword>
<keyword evidence="2" id="KW-0547">Nucleotide-binding</keyword>
<dbReference type="EMBL" id="DVFI01000024">
    <property type="protein sequence ID" value="HIQ62269.1"/>
    <property type="molecule type" value="Genomic_DNA"/>
</dbReference>
<dbReference type="GO" id="GO:0055052">
    <property type="term" value="C:ATP-binding cassette (ABC) transporter complex, substrate-binding subunit-containing"/>
    <property type="evidence" value="ECO:0007669"/>
    <property type="project" value="TreeGrafter"/>
</dbReference>
<reference evidence="5" key="1">
    <citation type="submission" date="2020-10" db="EMBL/GenBank/DDBJ databases">
        <authorList>
            <person name="Gilroy R."/>
        </authorList>
    </citation>
    <scope>NUCLEOTIDE SEQUENCE</scope>
    <source>
        <strain evidence="5">ChiHile30-977</strain>
    </source>
</reference>
<gene>
    <name evidence="5" type="primary">ugpC</name>
    <name evidence="5" type="ORF">IAA66_01620</name>
</gene>
<dbReference type="Gene3D" id="2.40.50.100">
    <property type="match status" value="1"/>
</dbReference>
<dbReference type="Proteomes" id="UP000886819">
    <property type="component" value="Unassembled WGS sequence"/>
</dbReference>
<dbReference type="Gene3D" id="3.40.50.300">
    <property type="entry name" value="P-loop containing nucleotide triphosphate hydrolases"/>
    <property type="match status" value="1"/>
</dbReference>
<feature type="domain" description="ABC transporter" evidence="4">
    <location>
        <begin position="4"/>
        <end position="235"/>
    </location>
</feature>
<name>A0A9D1CJ36_9FIRM</name>
<dbReference type="InterPro" id="IPR040582">
    <property type="entry name" value="OB_MalK-like"/>
</dbReference>
<dbReference type="GO" id="GO:0008643">
    <property type="term" value="P:carbohydrate transport"/>
    <property type="evidence" value="ECO:0007669"/>
    <property type="project" value="InterPro"/>
</dbReference>
<evidence type="ECO:0000256" key="1">
    <source>
        <dbReference type="ARBA" id="ARBA00022448"/>
    </source>
</evidence>
<dbReference type="InterPro" id="IPR012340">
    <property type="entry name" value="NA-bd_OB-fold"/>
</dbReference>
<dbReference type="InterPro" id="IPR027417">
    <property type="entry name" value="P-loop_NTPase"/>
</dbReference>
<dbReference type="SMART" id="SM00382">
    <property type="entry name" value="AAA"/>
    <property type="match status" value="1"/>
</dbReference>
<organism evidence="5 6">
    <name type="scientific">Candidatus Avichristensenella intestinipullorum</name>
    <dbReference type="NCBI Taxonomy" id="2840693"/>
    <lineage>
        <taxon>Bacteria</taxon>
        <taxon>Bacillati</taxon>
        <taxon>Bacillota</taxon>
        <taxon>Clostridia</taxon>
        <taxon>Candidatus Avichristensenella</taxon>
    </lineage>
</organism>
<proteinExistence type="predicted"/>
<evidence type="ECO:0000256" key="2">
    <source>
        <dbReference type="ARBA" id="ARBA00022741"/>
    </source>
</evidence>
<dbReference type="GO" id="GO:0016887">
    <property type="term" value="F:ATP hydrolysis activity"/>
    <property type="evidence" value="ECO:0007669"/>
    <property type="project" value="InterPro"/>
</dbReference>
<dbReference type="PROSITE" id="PS00211">
    <property type="entry name" value="ABC_TRANSPORTER_1"/>
    <property type="match status" value="1"/>
</dbReference>
<keyword evidence="1" id="KW-0813">Transport</keyword>
<evidence type="ECO:0000256" key="3">
    <source>
        <dbReference type="ARBA" id="ARBA00022840"/>
    </source>
</evidence>
<dbReference type="PANTHER" id="PTHR43875">
    <property type="entry name" value="MALTODEXTRIN IMPORT ATP-BINDING PROTEIN MSMX"/>
    <property type="match status" value="1"/>
</dbReference>
<protein>
    <submittedName>
        <fullName evidence="5">Sn-glycerol-3-phosphate ABC transporter ATP-binding protein UgpC</fullName>
    </submittedName>
</protein>
<evidence type="ECO:0000313" key="5">
    <source>
        <dbReference type="EMBL" id="HIQ62269.1"/>
    </source>
</evidence>
<dbReference type="PANTHER" id="PTHR43875:SF1">
    <property type="entry name" value="OSMOPROTECTIVE COMPOUNDS UPTAKE ATP-BINDING PROTEIN GGTA"/>
    <property type="match status" value="1"/>
</dbReference>